<evidence type="ECO:0000256" key="6">
    <source>
        <dbReference type="ARBA" id="ARBA00022958"/>
    </source>
</evidence>
<keyword evidence="4" id="KW-0633">Potassium transport</keyword>
<sequence length="442" mass="47837">MFSNNHDYTPAQLLVLGYLAVIITGTILLMIPAATTQSGGLDIISALFTATSATCVTGLIVVNTSTAFTVFGQLVIMILIQIGGLGLMTMSTMVAFIIGKKISLKERLLIQEDLNQFKISGLVALVRYVLIVTFVIEGIGALILFLRLLKDYSFWKAIYYAIFHAISAFNNAGFDLFGNSLEGFTGDIFINLAVIFLIILGGLGFAVLAELYNKRDIKKTSLQTKIVITISLILIIVGFISFLALEYNNELTMGNLSFGEKTLSALFLSVTPRTAGFNTIPTGSLKSSTLFLVIVLMFIGASPGSTGGGIKTTTFGVLLITVWSMITGKRDIEIFKRQLENEIIFKALSITILSLMLVVLVTMILTVSEGMDFLPVFFETVSAFGTVGLSTGITSALSSFGRLMITITMFAGRVGPLTLALAFAERKRSGVYHYPKEKIMVG</sequence>
<dbReference type="PANTHER" id="PTHR32024">
    <property type="entry name" value="TRK SYSTEM POTASSIUM UPTAKE PROTEIN TRKG-RELATED"/>
    <property type="match status" value="1"/>
</dbReference>
<keyword evidence="12" id="KW-1185">Reference proteome</keyword>
<evidence type="ECO:0000256" key="7">
    <source>
        <dbReference type="ARBA" id="ARBA00022989"/>
    </source>
</evidence>
<dbReference type="NCBIfam" id="TIGR00933">
    <property type="entry name" value="2a38"/>
    <property type="match status" value="1"/>
</dbReference>
<dbReference type="InterPro" id="IPR003445">
    <property type="entry name" value="Cat_transpt"/>
</dbReference>
<feature type="transmembrane region" description="Helical" evidence="10">
    <location>
        <begin position="224"/>
        <end position="245"/>
    </location>
</feature>
<evidence type="ECO:0000256" key="4">
    <source>
        <dbReference type="ARBA" id="ARBA00022538"/>
    </source>
</evidence>
<evidence type="ECO:0000313" key="11">
    <source>
        <dbReference type="EMBL" id="QTL98307.1"/>
    </source>
</evidence>
<dbReference type="GO" id="GO:0005886">
    <property type="term" value="C:plasma membrane"/>
    <property type="evidence" value="ECO:0007669"/>
    <property type="project" value="UniProtKB-SubCell"/>
</dbReference>
<keyword evidence="6" id="KW-0630">Potassium</keyword>
<dbReference type="InterPro" id="IPR004772">
    <property type="entry name" value="TrkH"/>
</dbReference>
<evidence type="ECO:0000256" key="3">
    <source>
        <dbReference type="ARBA" id="ARBA00022475"/>
    </source>
</evidence>
<evidence type="ECO:0000256" key="9">
    <source>
        <dbReference type="ARBA" id="ARBA00023136"/>
    </source>
</evidence>
<evidence type="ECO:0000256" key="2">
    <source>
        <dbReference type="ARBA" id="ARBA00022448"/>
    </source>
</evidence>
<feature type="transmembrane region" description="Helical" evidence="10">
    <location>
        <begin position="43"/>
        <end position="62"/>
    </location>
</feature>
<dbReference type="RefSeq" id="WP_230866748.1">
    <property type="nucleotide sequence ID" value="NZ_CP046640.1"/>
</dbReference>
<feature type="transmembrane region" description="Helical" evidence="10">
    <location>
        <begin position="343"/>
        <end position="367"/>
    </location>
</feature>
<dbReference type="Proteomes" id="UP000665020">
    <property type="component" value="Chromosome"/>
</dbReference>
<dbReference type="GO" id="GO:0015379">
    <property type="term" value="F:potassium:chloride symporter activity"/>
    <property type="evidence" value="ECO:0007669"/>
    <property type="project" value="InterPro"/>
</dbReference>
<name>A0A8A7KHE9_9FIRM</name>
<keyword evidence="8" id="KW-0406">Ion transport</keyword>
<protein>
    <submittedName>
        <fullName evidence="11">Trk family potassium uptake protein</fullName>
    </submittedName>
</protein>
<evidence type="ECO:0000256" key="5">
    <source>
        <dbReference type="ARBA" id="ARBA00022692"/>
    </source>
</evidence>
<feature type="transmembrane region" description="Helical" evidence="10">
    <location>
        <begin position="12"/>
        <end position="31"/>
    </location>
</feature>
<dbReference type="AlphaFoldDB" id="A0A8A7KHE9"/>
<feature type="transmembrane region" description="Helical" evidence="10">
    <location>
        <begin position="119"/>
        <end position="145"/>
    </location>
</feature>
<dbReference type="Pfam" id="PF02386">
    <property type="entry name" value="TrkH"/>
    <property type="match status" value="1"/>
</dbReference>
<accession>A0A8A7KHE9</accession>
<organism evidence="11 12">
    <name type="scientific">Iocasia fonsfrigidae</name>
    <dbReference type="NCBI Taxonomy" id="2682810"/>
    <lineage>
        <taxon>Bacteria</taxon>
        <taxon>Bacillati</taxon>
        <taxon>Bacillota</taxon>
        <taxon>Clostridia</taxon>
        <taxon>Halanaerobiales</taxon>
        <taxon>Halanaerobiaceae</taxon>
        <taxon>Iocasia</taxon>
    </lineage>
</organism>
<feature type="transmembrane region" description="Helical" evidence="10">
    <location>
        <begin position="189"/>
        <end position="212"/>
    </location>
</feature>
<dbReference type="PANTHER" id="PTHR32024:SF1">
    <property type="entry name" value="KTR SYSTEM POTASSIUM UPTAKE PROTEIN B"/>
    <property type="match status" value="1"/>
</dbReference>
<comment type="subcellular location">
    <subcellularLocation>
        <location evidence="1">Cell membrane</location>
        <topology evidence="1">Multi-pass membrane protein</topology>
    </subcellularLocation>
</comment>
<evidence type="ECO:0000256" key="10">
    <source>
        <dbReference type="SAM" id="Phobius"/>
    </source>
</evidence>
<keyword evidence="7 10" id="KW-1133">Transmembrane helix</keyword>
<reference evidence="11" key="1">
    <citation type="submission" date="2019-12" db="EMBL/GenBank/DDBJ databases">
        <authorList>
            <person name="zhang j."/>
            <person name="sun C.M."/>
        </authorList>
    </citation>
    <scope>NUCLEOTIDE SEQUENCE</scope>
    <source>
        <strain evidence="11">NS-1</strain>
    </source>
</reference>
<evidence type="ECO:0000256" key="1">
    <source>
        <dbReference type="ARBA" id="ARBA00004651"/>
    </source>
</evidence>
<keyword evidence="5 10" id="KW-0812">Transmembrane</keyword>
<keyword evidence="9 10" id="KW-0472">Membrane</keyword>
<evidence type="ECO:0000313" key="12">
    <source>
        <dbReference type="Proteomes" id="UP000665020"/>
    </source>
</evidence>
<gene>
    <name evidence="11" type="ORF">GM661_10120</name>
</gene>
<keyword evidence="2" id="KW-0813">Transport</keyword>
<dbReference type="KEGG" id="ifn:GM661_10120"/>
<feature type="transmembrane region" description="Helical" evidence="10">
    <location>
        <begin position="290"/>
        <end position="323"/>
    </location>
</feature>
<evidence type="ECO:0000256" key="8">
    <source>
        <dbReference type="ARBA" id="ARBA00023065"/>
    </source>
</evidence>
<dbReference type="EMBL" id="CP046640">
    <property type="protein sequence ID" value="QTL98307.1"/>
    <property type="molecule type" value="Genomic_DNA"/>
</dbReference>
<proteinExistence type="predicted"/>
<feature type="transmembrane region" description="Helical" evidence="10">
    <location>
        <begin position="157"/>
        <end position="177"/>
    </location>
</feature>
<feature type="transmembrane region" description="Helical" evidence="10">
    <location>
        <begin position="74"/>
        <end position="99"/>
    </location>
</feature>
<keyword evidence="3" id="KW-1003">Cell membrane</keyword>